<keyword evidence="2" id="KW-0732">Signal</keyword>
<dbReference type="EMBL" id="SIHJ01000001">
    <property type="protein sequence ID" value="TWT37083.1"/>
    <property type="molecule type" value="Genomic_DNA"/>
</dbReference>
<feature type="chain" id="PRO_5022938779" evidence="2">
    <location>
        <begin position="27"/>
        <end position="274"/>
    </location>
</feature>
<comment type="caution">
    <text evidence="3">The sequence shown here is derived from an EMBL/GenBank/DDBJ whole genome shotgun (WGS) entry which is preliminary data.</text>
</comment>
<name>A0A5C5VG93_9BACT</name>
<feature type="compositionally biased region" description="Low complexity" evidence="1">
    <location>
        <begin position="235"/>
        <end position="249"/>
    </location>
</feature>
<feature type="signal peptide" evidence="2">
    <location>
        <begin position="1"/>
        <end position="26"/>
    </location>
</feature>
<dbReference type="RefSeq" id="WP_146564441.1">
    <property type="nucleotide sequence ID" value="NZ_SIHJ01000001.1"/>
</dbReference>
<feature type="region of interest" description="Disordered" evidence="1">
    <location>
        <begin position="168"/>
        <end position="195"/>
    </location>
</feature>
<evidence type="ECO:0000313" key="3">
    <source>
        <dbReference type="EMBL" id="TWT37083.1"/>
    </source>
</evidence>
<dbReference type="AlphaFoldDB" id="A0A5C5VG93"/>
<reference evidence="3 4" key="1">
    <citation type="submission" date="2019-02" db="EMBL/GenBank/DDBJ databases">
        <title>Deep-cultivation of Planctomycetes and their phenomic and genomic characterization uncovers novel biology.</title>
        <authorList>
            <person name="Wiegand S."/>
            <person name="Jogler M."/>
            <person name="Boedeker C."/>
            <person name="Pinto D."/>
            <person name="Vollmers J."/>
            <person name="Rivas-Marin E."/>
            <person name="Kohn T."/>
            <person name="Peeters S.H."/>
            <person name="Heuer A."/>
            <person name="Rast P."/>
            <person name="Oberbeckmann S."/>
            <person name="Bunk B."/>
            <person name="Jeske O."/>
            <person name="Meyerdierks A."/>
            <person name="Storesund J.E."/>
            <person name="Kallscheuer N."/>
            <person name="Luecker S."/>
            <person name="Lage O.M."/>
            <person name="Pohl T."/>
            <person name="Merkel B.J."/>
            <person name="Hornburger P."/>
            <person name="Mueller R.-W."/>
            <person name="Bruemmer F."/>
            <person name="Labrenz M."/>
            <person name="Spormann A.M."/>
            <person name="Op Den Camp H."/>
            <person name="Overmann J."/>
            <person name="Amann R."/>
            <person name="Jetten M.S.M."/>
            <person name="Mascher T."/>
            <person name="Medema M.H."/>
            <person name="Devos D.P."/>
            <person name="Kaster A.-K."/>
            <person name="Ovreas L."/>
            <person name="Rohde M."/>
            <person name="Galperin M.Y."/>
            <person name="Jogler C."/>
        </authorList>
    </citation>
    <scope>NUCLEOTIDE SEQUENCE [LARGE SCALE GENOMIC DNA]</scope>
    <source>
        <strain evidence="3 4">KOR34</strain>
    </source>
</reference>
<accession>A0A5C5VG93</accession>
<evidence type="ECO:0000313" key="4">
    <source>
        <dbReference type="Proteomes" id="UP000316714"/>
    </source>
</evidence>
<keyword evidence="4" id="KW-1185">Reference proteome</keyword>
<evidence type="ECO:0000256" key="2">
    <source>
        <dbReference type="SAM" id="SignalP"/>
    </source>
</evidence>
<evidence type="ECO:0000256" key="1">
    <source>
        <dbReference type="SAM" id="MobiDB-lite"/>
    </source>
</evidence>
<feature type="compositionally biased region" description="Pro residues" evidence="1">
    <location>
        <begin position="169"/>
        <end position="183"/>
    </location>
</feature>
<sequence length="274" mass="28807" precursor="true">MKRPTATASILLLCCCTGCLSVCNNAYRTLIKEPKEFSWRKDRCESRTLYASWAAGAWAEQRSNGTPCQSADFALGFQDGFVEYCYAGGSGEPPPIPPRPYWNSLNRVAPLDKSAYEWFDGYRLGARVARTGGYRDQAVVPASASLCSKGGGIHNGEACPCSTGEPAYAPQPAPHAEPVPAPAPVSDGQAKPDDLMLPALTDPAHEAAGNGATAALYEAIMPAKTSPIGPPRPSASPVAAPQAVPSTAQRQAVNPRGAASAQATSPRFGNEFLR</sequence>
<proteinExistence type="predicted"/>
<protein>
    <submittedName>
        <fullName evidence="3">Uncharacterized protein</fullName>
    </submittedName>
</protein>
<organism evidence="3 4">
    <name type="scientific">Posidoniimonas corsicana</name>
    <dbReference type="NCBI Taxonomy" id="1938618"/>
    <lineage>
        <taxon>Bacteria</taxon>
        <taxon>Pseudomonadati</taxon>
        <taxon>Planctomycetota</taxon>
        <taxon>Planctomycetia</taxon>
        <taxon>Pirellulales</taxon>
        <taxon>Lacipirellulaceae</taxon>
        <taxon>Posidoniimonas</taxon>
    </lineage>
</organism>
<dbReference type="OrthoDB" id="215737at2"/>
<feature type="region of interest" description="Disordered" evidence="1">
    <location>
        <begin position="225"/>
        <end position="274"/>
    </location>
</feature>
<dbReference type="Proteomes" id="UP000316714">
    <property type="component" value="Unassembled WGS sequence"/>
</dbReference>
<gene>
    <name evidence="3" type="ORF">KOR34_20300</name>
</gene>